<dbReference type="SMART" id="SM00252">
    <property type="entry name" value="SH2"/>
    <property type="match status" value="1"/>
</dbReference>
<keyword evidence="1 8" id="KW-0728">SH3 domain</keyword>
<dbReference type="PRINTS" id="PR00401">
    <property type="entry name" value="SH2DOMAIN"/>
</dbReference>
<reference evidence="12" key="3">
    <citation type="submission" date="2025-09" db="UniProtKB">
        <authorList>
            <consortium name="Ensembl"/>
        </authorList>
    </citation>
    <scope>IDENTIFICATION</scope>
</reference>
<evidence type="ECO:0000256" key="3">
    <source>
        <dbReference type="ARBA" id="ARBA00023043"/>
    </source>
</evidence>
<evidence type="ECO:0000256" key="1">
    <source>
        <dbReference type="ARBA" id="ARBA00022443"/>
    </source>
</evidence>
<dbReference type="InterPro" id="IPR000980">
    <property type="entry name" value="SH2"/>
</dbReference>
<dbReference type="FunFam" id="2.30.30.40:FF:000072">
    <property type="entry name" value="Unconventional Myosin IB"/>
    <property type="match status" value="1"/>
</dbReference>
<evidence type="ECO:0000256" key="4">
    <source>
        <dbReference type="ARBA" id="ARBA00023288"/>
    </source>
</evidence>
<feature type="domain" description="SH3" evidence="11">
    <location>
        <begin position="93"/>
        <end position="153"/>
    </location>
</feature>
<dbReference type="GeneTree" id="ENSGT00940000156254"/>
<dbReference type="CDD" id="cd11948">
    <property type="entry name" value="SH3_GRAP_N"/>
    <property type="match status" value="1"/>
</dbReference>
<evidence type="ECO:0000256" key="9">
    <source>
        <dbReference type="SAM" id="SignalP"/>
    </source>
</evidence>
<evidence type="ECO:0000256" key="7">
    <source>
        <dbReference type="PROSITE-ProRule" id="PRU00191"/>
    </source>
</evidence>
<protein>
    <recommendedName>
        <fullName evidence="6">Osteoclast-stimulating factor 1</fullName>
    </recommendedName>
</protein>
<keyword evidence="4" id="KW-0449">Lipoprotein</keyword>
<evidence type="ECO:0000313" key="12">
    <source>
        <dbReference type="Ensembl" id="ENSSFOP00015012993.2"/>
    </source>
</evidence>
<gene>
    <name evidence="12" type="primary">LOC108926070</name>
</gene>
<dbReference type="Pfam" id="PF00017">
    <property type="entry name" value="SH2"/>
    <property type="match status" value="1"/>
</dbReference>
<feature type="domain" description="SH2" evidence="10">
    <location>
        <begin position="155"/>
        <end position="247"/>
    </location>
</feature>
<dbReference type="OrthoDB" id="10255964at2759"/>
<dbReference type="CDD" id="cd11805">
    <property type="entry name" value="SH3_GRB2_like_C"/>
    <property type="match status" value="1"/>
</dbReference>
<dbReference type="Ensembl" id="ENSSFOT00015013157.2">
    <property type="protein sequence ID" value="ENSSFOP00015012993.2"/>
    <property type="gene ID" value="ENSSFOG00015008374.2"/>
</dbReference>
<dbReference type="InterPro" id="IPR036028">
    <property type="entry name" value="SH3-like_dom_sf"/>
</dbReference>
<evidence type="ECO:0000256" key="5">
    <source>
        <dbReference type="ARBA" id="ARBA00037432"/>
    </source>
</evidence>
<dbReference type="PROSITE" id="PS50001">
    <property type="entry name" value="SH2"/>
    <property type="match status" value="1"/>
</dbReference>
<dbReference type="SUPFAM" id="SSF55550">
    <property type="entry name" value="SH2 domain"/>
    <property type="match status" value="1"/>
</dbReference>
<evidence type="ECO:0000259" key="10">
    <source>
        <dbReference type="PROSITE" id="PS50001"/>
    </source>
</evidence>
<proteinExistence type="predicted"/>
<reference evidence="12 13" key="1">
    <citation type="submission" date="2019-04" db="EMBL/GenBank/DDBJ databases">
        <authorList>
            <consortium name="Wellcome Sanger Institute Data Sharing"/>
        </authorList>
    </citation>
    <scope>NUCLEOTIDE SEQUENCE [LARGE SCALE GENOMIC DNA]</scope>
</reference>
<name>A0A8C9V0V0_SCLFO</name>
<evidence type="ECO:0000256" key="6">
    <source>
        <dbReference type="ARBA" id="ARBA00040640"/>
    </source>
</evidence>
<sequence>MSDAVRAPPSPLVLSLSLSLSLSLGVTHGRAVLNALSLPRSPTPGSTSCAPPFPAPLFALRRNPEDLTRRLGSRSPLQALTLSPGVSHGVGGDTSMEAVALYTFRATESDELSFQKGDILKITNMEDDPNWYTAELMGRRGFVPKNYINVRPHMWFAGRISRQVAEGRLRHRECGAFLVRESESAPGEFSLSVSSYGDHVQHFKVLKNRAGQYFVWEEVFDSLNELVEYYKTTSIAKERTVFLRDRERSLGRARHAHALFDFNPQHASQLRFLRGDVIDLLDCSDPHRWKGRCHSRVGYFPPEYVQPIYH</sequence>
<evidence type="ECO:0000256" key="2">
    <source>
        <dbReference type="ARBA" id="ARBA00022999"/>
    </source>
</evidence>
<dbReference type="PROSITE" id="PS50002">
    <property type="entry name" value="SH3"/>
    <property type="match status" value="2"/>
</dbReference>
<feature type="chain" id="PRO_5034489656" description="Osteoclast-stimulating factor 1" evidence="9">
    <location>
        <begin position="30"/>
        <end position="310"/>
    </location>
</feature>
<dbReference type="SUPFAM" id="SSF50044">
    <property type="entry name" value="SH3-domain"/>
    <property type="match status" value="2"/>
</dbReference>
<evidence type="ECO:0000259" key="11">
    <source>
        <dbReference type="PROSITE" id="PS50002"/>
    </source>
</evidence>
<dbReference type="PANTHER" id="PTHR46037">
    <property type="entry name" value="PROTEIN ENHANCER OF SEVENLESS 2B"/>
    <property type="match status" value="1"/>
</dbReference>
<dbReference type="AlphaFoldDB" id="A0A8C9V0V0"/>
<evidence type="ECO:0000256" key="8">
    <source>
        <dbReference type="PROSITE-ProRule" id="PRU00192"/>
    </source>
</evidence>
<keyword evidence="9" id="KW-0732">Signal</keyword>
<dbReference type="InterPro" id="IPR036860">
    <property type="entry name" value="SH2_dom_sf"/>
</dbReference>
<dbReference type="PRINTS" id="PR00452">
    <property type="entry name" value="SH3DOMAIN"/>
</dbReference>
<feature type="signal peptide" evidence="9">
    <location>
        <begin position="1"/>
        <end position="29"/>
    </location>
</feature>
<keyword evidence="3" id="KW-0040">ANK repeat</keyword>
<dbReference type="CDD" id="cd09941">
    <property type="entry name" value="SH2_Grb2_like"/>
    <property type="match status" value="1"/>
</dbReference>
<accession>A0A8C9V0V0</accession>
<dbReference type="Pfam" id="PF00018">
    <property type="entry name" value="SH3_1"/>
    <property type="match status" value="2"/>
</dbReference>
<dbReference type="Gene3D" id="2.30.30.40">
    <property type="entry name" value="SH3 Domains"/>
    <property type="match status" value="2"/>
</dbReference>
<organism evidence="12 13">
    <name type="scientific">Scleropages formosus</name>
    <name type="common">Asian bonytongue</name>
    <name type="synonym">Osteoglossum formosum</name>
    <dbReference type="NCBI Taxonomy" id="113540"/>
    <lineage>
        <taxon>Eukaryota</taxon>
        <taxon>Metazoa</taxon>
        <taxon>Chordata</taxon>
        <taxon>Craniata</taxon>
        <taxon>Vertebrata</taxon>
        <taxon>Euteleostomi</taxon>
        <taxon>Actinopterygii</taxon>
        <taxon>Neopterygii</taxon>
        <taxon>Teleostei</taxon>
        <taxon>Osteoglossocephala</taxon>
        <taxon>Osteoglossomorpha</taxon>
        <taxon>Osteoglossiformes</taxon>
        <taxon>Osteoglossidae</taxon>
        <taxon>Scleropages</taxon>
    </lineage>
</organism>
<dbReference type="InterPro" id="IPR035645">
    <property type="entry name" value="GRAP_N_SH3"/>
</dbReference>
<feature type="domain" description="SH3" evidence="11">
    <location>
        <begin position="251"/>
        <end position="310"/>
    </location>
</feature>
<comment type="function">
    <text evidence="5">Induces bone resorption, acting probably through a signaling cascade which results in the secretion of factor(s) enhancing osteoclast formation and activity.</text>
</comment>
<dbReference type="Gene3D" id="3.30.505.10">
    <property type="entry name" value="SH2 domain"/>
    <property type="match status" value="1"/>
</dbReference>
<reference evidence="12" key="2">
    <citation type="submission" date="2025-08" db="UniProtKB">
        <authorList>
            <consortium name="Ensembl"/>
        </authorList>
    </citation>
    <scope>IDENTIFICATION</scope>
</reference>
<dbReference type="SMART" id="SM00326">
    <property type="entry name" value="SH3"/>
    <property type="match status" value="2"/>
</dbReference>
<dbReference type="InterPro" id="IPR001452">
    <property type="entry name" value="SH3_domain"/>
</dbReference>
<keyword evidence="2 7" id="KW-0727">SH2 domain</keyword>
<keyword evidence="13" id="KW-1185">Reference proteome</keyword>
<evidence type="ECO:0000313" key="13">
    <source>
        <dbReference type="Proteomes" id="UP000694397"/>
    </source>
</evidence>
<dbReference type="InterPro" id="IPR043539">
    <property type="entry name" value="Grb2-like"/>
</dbReference>
<dbReference type="Proteomes" id="UP000694397">
    <property type="component" value="Chromosome 20"/>
</dbReference>